<reference evidence="1 2" key="1">
    <citation type="journal article" date="2021" name="Sci. Rep.">
        <title>Chromosome anchoring in Senegalese sole (Solea senegalensis) reveals sex-associated markers and genome rearrangements in flatfish.</title>
        <authorList>
            <person name="Guerrero-Cozar I."/>
            <person name="Gomez-Garrido J."/>
            <person name="Berbel C."/>
            <person name="Martinez-Blanch J.F."/>
            <person name="Alioto T."/>
            <person name="Claros M.G."/>
            <person name="Gagnaire P.A."/>
            <person name="Manchado M."/>
        </authorList>
    </citation>
    <scope>NUCLEOTIDE SEQUENCE [LARGE SCALE GENOMIC DNA]</scope>
    <source>
        <strain evidence="1">Sse05_10M</strain>
    </source>
</reference>
<proteinExistence type="predicted"/>
<gene>
    <name evidence="1" type="ORF">JOB18_001170</name>
</gene>
<organism evidence="1 2">
    <name type="scientific">Solea senegalensis</name>
    <name type="common">Senegalese sole</name>
    <dbReference type="NCBI Taxonomy" id="28829"/>
    <lineage>
        <taxon>Eukaryota</taxon>
        <taxon>Metazoa</taxon>
        <taxon>Chordata</taxon>
        <taxon>Craniata</taxon>
        <taxon>Vertebrata</taxon>
        <taxon>Euteleostomi</taxon>
        <taxon>Actinopterygii</taxon>
        <taxon>Neopterygii</taxon>
        <taxon>Teleostei</taxon>
        <taxon>Neoteleostei</taxon>
        <taxon>Acanthomorphata</taxon>
        <taxon>Carangaria</taxon>
        <taxon>Pleuronectiformes</taxon>
        <taxon>Pleuronectoidei</taxon>
        <taxon>Soleidae</taxon>
        <taxon>Solea</taxon>
    </lineage>
</organism>
<name>A0AAV6R5E2_SOLSE</name>
<evidence type="ECO:0000313" key="1">
    <source>
        <dbReference type="EMBL" id="KAG7499858.1"/>
    </source>
</evidence>
<protein>
    <submittedName>
        <fullName evidence="1">Uncharacterized protein</fullName>
    </submittedName>
</protein>
<dbReference type="Proteomes" id="UP000693946">
    <property type="component" value="Linkage Group LG20"/>
</dbReference>
<comment type="caution">
    <text evidence="1">The sequence shown here is derived from an EMBL/GenBank/DDBJ whole genome shotgun (WGS) entry which is preliminary data.</text>
</comment>
<accession>A0AAV6R5E2</accession>
<dbReference type="EMBL" id="JAGKHQ010000013">
    <property type="protein sequence ID" value="KAG7499858.1"/>
    <property type="molecule type" value="Genomic_DNA"/>
</dbReference>
<evidence type="ECO:0000313" key="2">
    <source>
        <dbReference type="Proteomes" id="UP000693946"/>
    </source>
</evidence>
<dbReference type="AlphaFoldDB" id="A0AAV6R5E2"/>
<sequence>MQVVRGNQPEILQWLNQLWLNQTTPSVDDCIQNRFSFLDDTEPKAEEQHHLNVTMTEKQVAR</sequence>
<keyword evidence="2" id="KW-1185">Reference proteome</keyword>